<keyword evidence="5" id="KW-1185">Reference proteome</keyword>
<dbReference type="SUPFAM" id="SSF54631">
    <property type="entry name" value="CBS-domain pair"/>
    <property type="match status" value="1"/>
</dbReference>
<organism evidence="4 5">
    <name type="scientific">Truepera radiovictrix (strain DSM 17093 / CIP 108686 / LMG 22925 / RQ-24)</name>
    <dbReference type="NCBI Taxonomy" id="649638"/>
    <lineage>
        <taxon>Bacteria</taxon>
        <taxon>Thermotogati</taxon>
        <taxon>Deinococcota</taxon>
        <taxon>Deinococci</taxon>
        <taxon>Trueperales</taxon>
        <taxon>Trueperaceae</taxon>
        <taxon>Truepera</taxon>
    </lineage>
</organism>
<keyword evidence="1 2" id="KW-0129">CBS domain</keyword>
<dbReference type="SMART" id="SM00116">
    <property type="entry name" value="CBS"/>
    <property type="match status" value="2"/>
</dbReference>
<feature type="domain" description="CBS" evidence="3">
    <location>
        <begin position="7"/>
        <end position="63"/>
    </location>
</feature>
<dbReference type="PANTHER" id="PTHR43080:SF2">
    <property type="entry name" value="CBS DOMAIN-CONTAINING PROTEIN"/>
    <property type="match status" value="1"/>
</dbReference>
<dbReference type="OrthoDB" id="9810963at2"/>
<dbReference type="Gene3D" id="3.10.580.10">
    <property type="entry name" value="CBS-domain"/>
    <property type="match status" value="1"/>
</dbReference>
<name>D7CQC7_TRURR</name>
<evidence type="ECO:0000313" key="5">
    <source>
        <dbReference type="Proteomes" id="UP000000379"/>
    </source>
</evidence>
<reference evidence="4 5" key="2">
    <citation type="journal article" date="2011" name="Stand. Genomic Sci.">
        <title>Complete genome sequence of Truepera radiovictrix type strain (RQ-24).</title>
        <authorList>
            <person name="Ivanova N."/>
            <person name="Rohde C."/>
            <person name="Munk C."/>
            <person name="Nolan M."/>
            <person name="Lucas S."/>
            <person name="Del Rio T.G."/>
            <person name="Tice H."/>
            <person name="Deshpande S."/>
            <person name="Cheng J.F."/>
            <person name="Tapia R."/>
            <person name="Han C."/>
            <person name="Goodwin L."/>
            <person name="Pitluck S."/>
            <person name="Liolios K."/>
            <person name="Mavromatis K."/>
            <person name="Mikhailova N."/>
            <person name="Pati A."/>
            <person name="Chen A."/>
            <person name="Palaniappan K."/>
            <person name="Land M."/>
            <person name="Hauser L."/>
            <person name="Chang Y.J."/>
            <person name="Jeffries C.D."/>
            <person name="Brambilla E."/>
            <person name="Rohde M."/>
            <person name="Goker M."/>
            <person name="Tindall B.J."/>
            <person name="Woyke T."/>
            <person name="Bristow J."/>
            <person name="Eisen J.A."/>
            <person name="Markowitz V."/>
            <person name="Hugenholtz P."/>
            <person name="Kyrpides N.C."/>
            <person name="Klenk H.P."/>
            <person name="Lapidus A."/>
        </authorList>
    </citation>
    <scope>NUCLEOTIDE SEQUENCE [LARGE SCALE GENOMIC DNA]</scope>
    <source>
        <strain evidence="5">DSM 17093 / CIP 108686 / LMG 22925 / RQ-24</strain>
    </source>
</reference>
<evidence type="ECO:0000256" key="1">
    <source>
        <dbReference type="ARBA" id="ARBA00023122"/>
    </source>
</evidence>
<evidence type="ECO:0000256" key="2">
    <source>
        <dbReference type="PROSITE-ProRule" id="PRU00703"/>
    </source>
</evidence>
<gene>
    <name evidence="4" type="ordered locus">Trad_1793</name>
</gene>
<dbReference type="PROSITE" id="PS51371">
    <property type="entry name" value="CBS"/>
    <property type="match status" value="2"/>
</dbReference>
<feature type="domain" description="CBS" evidence="3">
    <location>
        <begin position="72"/>
        <end position="129"/>
    </location>
</feature>
<dbReference type="RefSeq" id="WP_013178277.1">
    <property type="nucleotide sequence ID" value="NC_014221.1"/>
</dbReference>
<dbReference type="HOGENOM" id="CLU_040681_12_0_0"/>
<evidence type="ECO:0000259" key="3">
    <source>
        <dbReference type="PROSITE" id="PS51371"/>
    </source>
</evidence>
<dbReference type="AlphaFoldDB" id="D7CQC7"/>
<accession>D7CQC7</accession>
<dbReference type="eggNOG" id="COG0517">
    <property type="taxonomic scope" value="Bacteria"/>
</dbReference>
<evidence type="ECO:0000313" key="4">
    <source>
        <dbReference type="EMBL" id="ADI14911.1"/>
    </source>
</evidence>
<dbReference type="InterPro" id="IPR000644">
    <property type="entry name" value="CBS_dom"/>
</dbReference>
<dbReference type="Proteomes" id="UP000000379">
    <property type="component" value="Chromosome"/>
</dbReference>
<dbReference type="PANTHER" id="PTHR43080">
    <property type="entry name" value="CBS DOMAIN-CONTAINING PROTEIN CBSX3, MITOCHONDRIAL"/>
    <property type="match status" value="1"/>
</dbReference>
<dbReference type="KEGG" id="tra:Trad_1793"/>
<sequence length="138" mass="15072">MSLLNFAREEVVTTGLRASVLEAAELLRARNVGCLVVVEGGKPCGILTDRDIALRVVAAGRDPKTTAVEEVMTPRPTVLEEELGLFEALEIMKDRGVRRFPVVDRYGQLSGFFTLDDVLYLIGLELSAVARIIDQGTP</sequence>
<proteinExistence type="predicted"/>
<dbReference type="InterPro" id="IPR046342">
    <property type="entry name" value="CBS_dom_sf"/>
</dbReference>
<dbReference type="InterPro" id="IPR051257">
    <property type="entry name" value="Diverse_CBS-Domain"/>
</dbReference>
<dbReference type="EMBL" id="CP002049">
    <property type="protein sequence ID" value="ADI14911.1"/>
    <property type="molecule type" value="Genomic_DNA"/>
</dbReference>
<dbReference type="STRING" id="649638.Trad_1793"/>
<reference evidence="5" key="1">
    <citation type="submission" date="2010-05" db="EMBL/GenBank/DDBJ databases">
        <title>The complete genome of Truepera radiovictris DSM 17093.</title>
        <authorList>
            <consortium name="US DOE Joint Genome Institute (JGI-PGF)"/>
            <person name="Lucas S."/>
            <person name="Copeland A."/>
            <person name="Lapidus A."/>
            <person name="Glavina del Rio T."/>
            <person name="Dalin E."/>
            <person name="Tice H."/>
            <person name="Bruce D."/>
            <person name="Goodwin L."/>
            <person name="Pitluck S."/>
            <person name="Kyrpides N."/>
            <person name="Mavromatis K."/>
            <person name="Ovchinnikova G."/>
            <person name="Munk A.C."/>
            <person name="Detter J.C."/>
            <person name="Han C."/>
            <person name="Tapia R."/>
            <person name="Land M."/>
            <person name="Hauser L."/>
            <person name="Markowitz V."/>
            <person name="Cheng J.-F."/>
            <person name="Hugenholtz P."/>
            <person name="Woyke T."/>
            <person name="Wu D."/>
            <person name="Tindall B."/>
            <person name="Pomrenke H.G."/>
            <person name="Brambilla E."/>
            <person name="Klenk H.-P."/>
            <person name="Eisen J.A."/>
        </authorList>
    </citation>
    <scope>NUCLEOTIDE SEQUENCE [LARGE SCALE GENOMIC DNA]</scope>
    <source>
        <strain evidence="5">DSM 17093 / CIP 108686 / LMG 22925 / RQ-24</strain>
    </source>
</reference>
<dbReference type="CDD" id="cd17775">
    <property type="entry name" value="CBS_pair_bact_arch"/>
    <property type="match status" value="1"/>
</dbReference>
<protein>
    <submittedName>
        <fullName evidence="4">Signal transduction protein with CBS domains</fullName>
    </submittedName>
</protein>
<dbReference type="Pfam" id="PF00571">
    <property type="entry name" value="CBS"/>
    <property type="match status" value="2"/>
</dbReference>